<reference evidence="1 2" key="1">
    <citation type="journal article" date="2015" name="Nature">
        <title>rRNA introns, odd ribosomes, and small enigmatic genomes across a large radiation of phyla.</title>
        <authorList>
            <person name="Brown C.T."/>
            <person name="Hug L.A."/>
            <person name="Thomas B.C."/>
            <person name="Sharon I."/>
            <person name="Castelle C.J."/>
            <person name="Singh A."/>
            <person name="Wilkins M.J."/>
            <person name="Williams K.H."/>
            <person name="Banfield J.F."/>
        </authorList>
    </citation>
    <scope>NUCLEOTIDE SEQUENCE [LARGE SCALE GENOMIC DNA]</scope>
</reference>
<evidence type="ECO:0000313" key="1">
    <source>
        <dbReference type="EMBL" id="KKT65578.1"/>
    </source>
</evidence>
<dbReference type="Proteomes" id="UP000033901">
    <property type="component" value="Unassembled WGS sequence"/>
</dbReference>
<name>A0A0G1J2M6_9BACT</name>
<evidence type="ECO:0000313" key="2">
    <source>
        <dbReference type="Proteomes" id="UP000033901"/>
    </source>
</evidence>
<organism evidence="1 2">
    <name type="scientific">Candidatus Curtissbacteria bacterium GW2011_GWC1_44_33</name>
    <dbReference type="NCBI Taxonomy" id="1618413"/>
    <lineage>
        <taxon>Bacteria</taxon>
        <taxon>Candidatus Curtissiibacteriota</taxon>
    </lineage>
</organism>
<comment type="caution">
    <text evidence="1">The sequence shown here is derived from an EMBL/GenBank/DDBJ whole genome shotgun (WGS) entry which is preliminary data.</text>
</comment>
<sequence length="165" mass="17998">MAEPLENQQRPETVLATNDRFSKIISDQDRSVLLSGPIPLVVDVLAKSVASFDDDEAKRSIKTRVVALNTRGSHLSNQVKEFISVVDGKQSGSLAPFHGGIDSDYLSIFCGVIEAVREINNPDLAKKLSLAIEENSREMSQNPNGAQGYQTLETIRANISSKQSL</sequence>
<protein>
    <submittedName>
        <fullName evidence="1">Uncharacterized protein</fullName>
    </submittedName>
</protein>
<dbReference type="AlphaFoldDB" id="A0A0G1J2M6"/>
<dbReference type="EMBL" id="LCIZ01000044">
    <property type="protein sequence ID" value="KKT65578.1"/>
    <property type="molecule type" value="Genomic_DNA"/>
</dbReference>
<proteinExistence type="predicted"/>
<accession>A0A0G1J2M6</accession>
<gene>
    <name evidence="1" type="ORF">UW61_C0044G0008</name>
</gene>